<dbReference type="Proteomes" id="UP000823775">
    <property type="component" value="Unassembled WGS sequence"/>
</dbReference>
<proteinExistence type="inferred from homology"/>
<dbReference type="SUPFAM" id="SSF57850">
    <property type="entry name" value="RING/U-box"/>
    <property type="match status" value="1"/>
</dbReference>
<dbReference type="PROSITE" id="PS50089">
    <property type="entry name" value="ZF_RING_2"/>
    <property type="match status" value="1"/>
</dbReference>
<keyword evidence="10" id="KW-0472">Membrane</keyword>
<feature type="transmembrane region" description="Helical" evidence="10">
    <location>
        <begin position="47"/>
        <end position="70"/>
    </location>
</feature>
<evidence type="ECO:0000313" key="13">
    <source>
        <dbReference type="EMBL" id="MCD7473223.1"/>
    </source>
</evidence>
<evidence type="ECO:0000313" key="14">
    <source>
        <dbReference type="Proteomes" id="UP000823775"/>
    </source>
</evidence>
<keyword evidence="4 8" id="KW-0863">Zinc-finger</keyword>
<feature type="signal peptide" evidence="11">
    <location>
        <begin position="1"/>
        <end position="21"/>
    </location>
</feature>
<keyword evidence="3" id="KW-0479">Metal-binding</keyword>
<keyword evidence="10" id="KW-0812">Transmembrane</keyword>
<dbReference type="InterPro" id="IPR001841">
    <property type="entry name" value="Znf_RING"/>
</dbReference>
<feature type="compositionally biased region" description="Basic and acidic residues" evidence="9">
    <location>
        <begin position="327"/>
        <end position="337"/>
    </location>
</feature>
<evidence type="ECO:0000259" key="12">
    <source>
        <dbReference type="PROSITE" id="PS50089"/>
    </source>
</evidence>
<evidence type="ECO:0000256" key="10">
    <source>
        <dbReference type="SAM" id="Phobius"/>
    </source>
</evidence>
<comment type="similarity">
    <text evidence="7">Belongs to the RING-type zinc finger family. ATL subfamily.</text>
</comment>
<keyword evidence="11" id="KW-0732">Signal</keyword>
<evidence type="ECO:0000256" key="6">
    <source>
        <dbReference type="ARBA" id="ARBA00022833"/>
    </source>
</evidence>
<accession>A0ABS8TR47</accession>
<comment type="caution">
    <text evidence="13">The sequence shown here is derived from an EMBL/GenBank/DDBJ whole genome shotgun (WGS) entry which is preliminary data.</text>
</comment>
<evidence type="ECO:0000256" key="3">
    <source>
        <dbReference type="ARBA" id="ARBA00022723"/>
    </source>
</evidence>
<reference evidence="13 14" key="1">
    <citation type="journal article" date="2021" name="BMC Genomics">
        <title>Datura genome reveals duplications of psychoactive alkaloid biosynthetic genes and high mutation rate following tissue culture.</title>
        <authorList>
            <person name="Rajewski A."/>
            <person name="Carter-House D."/>
            <person name="Stajich J."/>
            <person name="Litt A."/>
        </authorList>
    </citation>
    <scope>NUCLEOTIDE SEQUENCE [LARGE SCALE GENOMIC DNA]</scope>
    <source>
        <strain evidence="13">AR-01</strain>
    </source>
</reference>
<evidence type="ECO:0000256" key="2">
    <source>
        <dbReference type="ARBA" id="ARBA00012483"/>
    </source>
</evidence>
<organism evidence="13 14">
    <name type="scientific">Datura stramonium</name>
    <name type="common">Jimsonweed</name>
    <name type="synonym">Common thornapple</name>
    <dbReference type="NCBI Taxonomy" id="4076"/>
    <lineage>
        <taxon>Eukaryota</taxon>
        <taxon>Viridiplantae</taxon>
        <taxon>Streptophyta</taxon>
        <taxon>Embryophyta</taxon>
        <taxon>Tracheophyta</taxon>
        <taxon>Spermatophyta</taxon>
        <taxon>Magnoliopsida</taxon>
        <taxon>eudicotyledons</taxon>
        <taxon>Gunneridae</taxon>
        <taxon>Pentapetalae</taxon>
        <taxon>asterids</taxon>
        <taxon>lamiids</taxon>
        <taxon>Solanales</taxon>
        <taxon>Solanaceae</taxon>
        <taxon>Solanoideae</taxon>
        <taxon>Datureae</taxon>
        <taxon>Datura</taxon>
    </lineage>
</organism>
<keyword evidence="10" id="KW-1133">Transmembrane helix</keyword>
<name>A0ABS8TR47_DATST</name>
<dbReference type="EC" id="2.3.2.27" evidence="2"/>
<keyword evidence="6" id="KW-0862">Zinc</keyword>
<sequence length="374" mass="42234">MKHRKNMLSILLYFFWIVAEADRISGSETSSLAPTALLHPLDSKVEISPTLAIILACLVLFLMAVVFIYIRRMSPDSFDESLGFHFLRNRPTVSRGLDAAIIKTFPVFDYSDVKALKLGKSILECAVCLNEFEDEETLRLLPNCCHVFHPECIDAWLAFRTTCPVCRSNLKTKTKPGELKKPVQQTDTHELNSVTPQSETERRETVINIHVSPSPHRSIHIPNRSKTPDFRHLAPKSTPRRTKILGMFSRSHSTGHSLVQPGTNCERFTLRLPDDARKRLVDLSLSRAYNGEALSLERSSTKGYRFGPENGRFKFLSTPTLLSKPGPSKEEKSEKQPKRLLKSVKSPLSLFCGTEKEDDTGERSFTYLRSSPSS</sequence>
<dbReference type="Pfam" id="PF13639">
    <property type="entry name" value="zf-RING_2"/>
    <property type="match status" value="1"/>
</dbReference>
<evidence type="ECO:0000256" key="1">
    <source>
        <dbReference type="ARBA" id="ARBA00000900"/>
    </source>
</evidence>
<feature type="region of interest" description="Disordered" evidence="9">
    <location>
        <begin position="177"/>
        <end position="202"/>
    </location>
</feature>
<protein>
    <recommendedName>
        <fullName evidence="2">RING-type E3 ubiquitin transferase</fullName>
        <ecNumber evidence="2">2.3.2.27</ecNumber>
    </recommendedName>
</protein>
<dbReference type="PANTHER" id="PTHR14155:SF630">
    <property type="entry name" value="E3 UBIQUITIN-PROTEIN LIGASE ATL6-LIKE"/>
    <property type="match status" value="1"/>
</dbReference>
<evidence type="ECO:0000256" key="7">
    <source>
        <dbReference type="ARBA" id="ARBA00024209"/>
    </source>
</evidence>
<evidence type="ECO:0000256" key="4">
    <source>
        <dbReference type="ARBA" id="ARBA00022771"/>
    </source>
</evidence>
<feature type="region of interest" description="Disordered" evidence="9">
    <location>
        <begin position="308"/>
        <end position="374"/>
    </location>
</feature>
<comment type="catalytic activity">
    <reaction evidence="1">
        <text>S-ubiquitinyl-[E2 ubiquitin-conjugating enzyme]-L-cysteine + [acceptor protein]-L-lysine = [E2 ubiquitin-conjugating enzyme]-L-cysteine + N(6)-ubiquitinyl-[acceptor protein]-L-lysine.</text>
        <dbReference type="EC" id="2.3.2.27"/>
    </reaction>
</comment>
<feature type="chain" id="PRO_5045562521" description="RING-type E3 ubiquitin transferase" evidence="11">
    <location>
        <begin position="22"/>
        <end position="374"/>
    </location>
</feature>
<keyword evidence="14" id="KW-1185">Reference proteome</keyword>
<feature type="compositionally biased region" description="Polar residues" evidence="9">
    <location>
        <begin position="183"/>
        <end position="198"/>
    </location>
</feature>
<evidence type="ECO:0000256" key="11">
    <source>
        <dbReference type="SAM" id="SignalP"/>
    </source>
</evidence>
<dbReference type="PANTHER" id="PTHR14155">
    <property type="entry name" value="RING FINGER DOMAIN-CONTAINING"/>
    <property type="match status" value="1"/>
</dbReference>
<dbReference type="Gene3D" id="3.30.40.10">
    <property type="entry name" value="Zinc/RING finger domain, C3HC4 (zinc finger)"/>
    <property type="match status" value="1"/>
</dbReference>
<dbReference type="InterPro" id="IPR053238">
    <property type="entry name" value="RING-H2_zinc_finger"/>
</dbReference>
<evidence type="ECO:0000256" key="5">
    <source>
        <dbReference type="ARBA" id="ARBA00022786"/>
    </source>
</evidence>
<feature type="domain" description="RING-type" evidence="12">
    <location>
        <begin position="125"/>
        <end position="167"/>
    </location>
</feature>
<gene>
    <name evidence="13" type="ORF">HAX54_014934</name>
</gene>
<dbReference type="EMBL" id="JACEIK010001941">
    <property type="protein sequence ID" value="MCD7473223.1"/>
    <property type="molecule type" value="Genomic_DNA"/>
</dbReference>
<dbReference type="InterPro" id="IPR013083">
    <property type="entry name" value="Znf_RING/FYVE/PHD"/>
</dbReference>
<dbReference type="CDD" id="cd16461">
    <property type="entry name" value="RING-H2_EL5-like"/>
    <property type="match status" value="1"/>
</dbReference>
<dbReference type="SMART" id="SM00184">
    <property type="entry name" value="RING"/>
    <property type="match status" value="1"/>
</dbReference>
<keyword evidence="5" id="KW-0833">Ubl conjugation pathway</keyword>
<evidence type="ECO:0000256" key="8">
    <source>
        <dbReference type="PROSITE-ProRule" id="PRU00175"/>
    </source>
</evidence>
<evidence type="ECO:0000256" key="9">
    <source>
        <dbReference type="SAM" id="MobiDB-lite"/>
    </source>
</evidence>